<protein>
    <submittedName>
        <fullName evidence="2">Uncharacterized protein</fullName>
    </submittedName>
</protein>
<organism evidence="2">
    <name type="scientific">viral metagenome</name>
    <dbReference type="NCBI Taxonomy" id="1070528"/>
    <lineage>
        <taxon>unclassified sequences</taxon>
        <taxon>metagenomes</taxon>
        <taxon>organismal metagenomes</taxon>
    </lineage>
</organism>
<evidence type="ECO:0000313" key="2">
    <source>
        <dbReference type="EMBL" id="QJA84810.1"/>
    </source>
</evidence>
<dbReference type="AlphaFoldDB" id="A0A6M3KSI2"/>
<gene>
    <name evidence="2" type="ORF">MM415A00148_0028</name>
    <name evidence="1" type="ORF">MM415B00245_0023</name>
</gene>
<proteinExistence type="predicted"/>
<evidence type="ECO:0000313" key="1">
    <source>
        <dbReference type="EMBL" id="QJA67317.1"/>
    </source>
</evidence>
<name>A0A6M3KSI2_9ZZZZ</name>
<dbReference type="EMBL" id="MT142535">
    <property type="protein sequence ID" value="QJA84810.1"/>
    <property type="molecule type" value="Genomic_DNA"/>
</dbReference>
<sequence length="138" mass="14333">MPTKDAELAVRSTSDGSMDSDGFTSAEFVLRGAPMEGYALEVDVPAEGGGTDRTLDIFINAATATGVTSGSALVGQTSKQLVDTTAKGNHIIPFNLPVGHDYVKIKMDVGGTSPDFSVVLASIVQNVGTSWTRAVHFA</sequence>
<dbReference type="EMBL" id="MT141569">
    <property type="protein sequence ID" value="QJA67317.1"/>
    <property type="molecule type" value="Genomic_DNA"/>
</dbReference>
<accession>A0A6M3KSI2</accession>
<reference evidence="2" key="1">
    <citation type="submission" date="2020-03" db="EMBL/GenBank/DDBJ databases">
        <title>The deep terrestrial virosphere.</title>
        <authorList>
            <person name="Holmfeldt K."/>
            <person name="Nilsson E."/>
            <person name="Simone D."/>
            <person name="Lopez-Fernandez M."/>
            <person name="Wu X."/>
            <person name="de Brujin I."/>
            <person name="Lundin D."/>
            <person name="Andersson A."/>
            <person name="Bertilsson S."/>
            <person name="Dopson M."/>
        </authorList>
    </citation>
    <scope>NUCLEOTIDE SEQUENCE</scope>
    <source>
        <strain evidence="2">MM415A00148</strain>
        <strain evidence="1">MM415B00245</strain>
    </source>
</reference>